<keyword evidence="1" id="KW-0472">Membrane</keyword>
<evidence type="ECO:0000313" key="2">
    <source>
        <dbReference type="EMBL" id="CAA6804596.1"/>
    </source>
</evidence>
<proteinExistence type="predicted"/>
<keyword evidence="1" id="KW-1133">Transmembrane helix</keyword>
<evidence type="ECO:0000256" key="1">
    <source>
        <dbReference type="SAM" id="Phobius"/>
    </source>
</evidence>
<name>A0A6S6SNM5_9BACT</name>
<dbReference type="AlphaFoldDB" id="A0A6S6SNM5"/>
<feature type="transmembrane region" description="Helical" evidence="1">
    <location>
        <begin position="52"/>
        <end position="76"/>
    </location>
</feature>
<sequence>MTEYLVKISIRTFFLGGTYFVVQYLLDILNNYYTTLVQSSDGSDGVMVSNSLSLVCQFGLLNALNVFLSIIVSSYLTKQVLSFWK</sequence>
<reference evidence="2" key="1">
    <citation type="submission" date="2020-01" db="EMBL/GenBank/DDBJ databases">
        <authorList>
            <person name="Meier V. D."/>
            <person name="Meier V D."/>
        </authorList>
    </citation>
    <scope>NUCLEOTIDE SEQUENCE</scope>
    <source>
        <strain evidence="2">HLG_WM_MAG_12</strain>
    </source>
</reference>
<accession>A0A6S6SNM5</accession>
<gene>
    <name evidence="2" type="ORF">HELGO_WM33341</name>
</gene>
<evidence type="ECO:0008006" key="3">
    <source>
        <dbReference type="Google" id="ProtNLM"/>
    </source>
</evidence>
<feature type="transmembrane region" description="Helical" evidence="1">
    <location>
        <begin position="12"/>
        <end position="32"/>
    </location>
</feature>
<dbReference type="EMBL" id="CACVAW010000014">
    <property type="protein sequence ID" value="CAA6804596.1"/>
    <property type="molecule type" value="Genomic_DNA"/>
</dbReference>
<organism evidence="2">
    <name type="scientific">uncultured Campylobacterales bacterium</name>
    <dbReference type="NCBI Taxonomy" id="352960"/>
    <lineage>
        <taxon>Bacteria</taxon>
        <taxon>Pseudomonadati</taxon>
        <taxon>Campylobacterota</taxon>
        <taxon>Epsilonproteobacteria</taxon>
        <taxon>Campylobacterales</taxon>
        <taxon>environmental samples</taxon>
    </lineage>
</organism>
<keyword evidence="1" id="KW-0812">Transmembrane</keyword>
<protein>
    <recommendedName>
        <fullName evidence="3">DUF2523 domain-containing protein</fullName>
    </recommendedName>
</protein>